<feature type="region of interest" description="Disordered" evidence="1">
    <location>
        <begin position="20"/>
        <end position="86"/>
    </location>
</feature>
<comment type="caution">
    <text evidence="2">The sequence shown here is derived from an EMBL/GenBank/DDBJ whole genome shotgun (WGS) entry which is preliminary data.</text>
</comment>
<reference evidence="2 3" key="1">
    <citation type="journal article" date="2014" name="Agronomy (Basel)">
        <title>A Draft Genome Sequence for Ensete ventricosum, the Drought-Tolerant Tree Against Hunger.</title>
        <authorList>
            <person name="Harrison J."/>
            <person name="Moore K.A."/>
            <person name="Paszkiewicz K."/>
            <person name="Jones T."/>
            <person name="Grant M."/>
            <person name="Ambacheew D."/>
            <person name="Muzemil S."/>
            <person name="Studholme D.J."/>
        </authorList>
    </citation>
    <scope>NUCLEOTIDE SEQUENCE [LARGE SCALE GENOMIC DNA]</scope>
</reference>
<accession>A0A426XPR6</accession>
<dbReference type="Proteomes" id="UP000287651">
    <property type="component" value="Unassembled WGS sequence"/>
</dbReference>
<gene>
    <name evidence="2" type="ORF">B296_00057799</name>
</gene>
<evidence type="ECO:0000313" key="2">
    <source>
        <dbReference type="EMBL" id="RRT41468.1"/>
    </source>
</evidence>
<organism evidence="2 3">
    <name type="scientific">Ensete ventricosum</name>
    <name type="common">Abyssinian banana</name>
    <name type="synonym">Musa ensete</name>
    <dbReference type="NCBI Taxonomy" id="4639"/>
    <lineage>
        <taxon>Eukaryota</taxon>
        <taxon>Viridiplantae</taxon>
        <taxon>Streptophyta</taxon>
        <taxon>Embryophyta</taxon>
        <taxon>Tracheophyta</taxon>
        <taxon>Spermatophyta</taxon>
        <taxon>Magnoliopsida</taxon>
        <taxon>Liliopsida</taxon>
        <taxon>Zingiberales</taxon>
        <taxon>Musaceae</taxon>
        <taxon>Ensete</taxon>
    </lineage>
</organism>
<dbReference type="AlphaFoldDB" id="A0A426XPR6"/>
<name>A0A426XPR6_ENSVE</name>
<protein>
    <submittedName>
        <fullName evidence="2">Uncharacterized protein</fullName>
    </submittedName>
</protein>
<feature type="compositionally biased region" description="Basic and acidic residues" evidence="1">
    <location>
        <begin position="30"/>
        <end position="39"/>
    </location>
</feature>
<sequence length="141" mass="15825">MYRCTNTRYADAYWCFSKEGKEGEEEGAMEEQRRKDGGGMKKKRAVEEEEEERRKGEATTTSKGSWQRQQRGNSRGSGNGSGIMKLQLLIQRQSDTGIPISHKPYTQGLLYHPKRHGFGSTYRSGCGPISGSPRFGQSALK</sequence>
<proteinExistence type="predicted"/>
<evidence type="ECO:0000256" key="1">
    <source>
        <dbReference type="SAM" id="MobiDB-lite"/>
    </source>
</evidence>
<evidence type="ECO:0000313" key="3">
    <source>
        <dbReference type="Proteomes" id="UP000287651"/>
    </source>
</evidence>
<dbReference type="EMBL" id="AMZH03018547">
    <property type="protein sequence ID" value="RRT41468.1"/>
    <property type="molecule type" value="Genomic_DNA"/>
</dbReference>